<dbReference type="InterPro" id="IPR013325">
    <property type="entry name" value="RNA_pol_sigma_r2"/>
</dbReference>
<evidence type="ECO:0000256" key="3">
    <source>
        <dbReference type="ARBA" id="ARBA00023082"/>
    </source>
</evidence>
<dbReference type="InterPro" id="IPR007627">
    <property type="entry name" value="RNA_pol_sigma70_r2"/>
</dbReference>
<proteinExistence type="inferred from homology"/>
<dbReference type="SUPFAM" id="SSF88659">
    <property type="entry name" value="Sigma3 and sigma4 domains of RNA polymerase sigma factors"/>
    <property type="match status" value="1"/>
</dbReference>
<comment type="similarity">
    <text evidence="1">Belongs to the sigma-70 factor family. ECF subfamily.</text>
</comment>
<feature type="domain" description="RNA polymerase sigma-70 region 2" evidence="6">
    <location>
        <begin position="15"/>
        <end position="80"/>
    </location>
</feature>
<dbReference type="InterPro" id="IPR013324">
    <property type="entry name" value="RNA_pol_sigma_r3/r4-like"/>
</dbReference>
<keyword evidence="2" id="KW-0805">Transcription regulation</keyword>
<dbReference type="Pfam" id="PF04542">
    <property type="entry name" value="Sigma70_r2"/>
    <property type="match status" value="1"/>
</dbReference>
<comment type="caution">
    <text evidence="8">The sequence shown here is derived from an EMBL/GenBank/DDBJ whole genome shotgun (WGS) entry which is preliminary data.</text>
</comment>
<dbReference type="PANTHER" id="PTHR43133">
    <property type="entry name" value="RNA POLYMERASE ECF-TYPE SIGMA FACTO"/>
    <property type="match status" value="1"/>
</dbReference>
<dbReference type="eggNOG" id="COG1595">
    <property type="taxonomic scope" value="Bacteria"/>
</dbReference>
<keyword evidence="5" id="KW-0804">Transcription</keyword>
<gene>
    <name evidence="8" type="ORF">B4N89_08545</name>
</gene>
<dbReference type="Gene3D" id="1.10.1740.10">
    <property type="match status" value="1"/>
</dbReference>
<evidence type="ECO:0000259" key="7">
    <source>
        <dbReference type="Pfam" id="PF08281"/>
    </source>
</evidence>
<dbReference type="Gene3D" id="1.10.10.10">
    <property type="entry name" value="Winged helix-like DNA-binding domain superfamily/Winged helix DNA-binding domain"/>
    <property type="match status" value="1"/>
</dbReference>
<evidence type="ECO:0000313" key="9">
    <source>
        <dbReference type="Proteomes" id="UP000190037"/>
    </source>
</evidence>
<evidence type="ECO:0000256" key="2">
    <source>
        <dbReference type="ARBA" id="ARBA00023015"/>
    </source>
</evidence>
<dbReference type="EMBL" id="MWQN01000001">
    <property type="protein sequence ID" value="OPC80989.1"/>
    <property type="molecule type" value="Genomic_DNA"/>
</dbReference>
<sequence>MGRDKGDRPDFDVFYAESHGALVAHLYALTGDLGEAQEAAQEAYIRAWKDWDRISSYENPVAWIRLVGQRIAVSRWRRTRTALKSWIRHGPDRDLPAPGPESVALVTALRQIPEAQRRAVVMHHMGGLSVAEIAAHEGAPEGTIKARLSRGRAALAGLLADGSEAIRTGRS</sequence>
<keyword evidence="4" id="KW-0238">DNA-binding</keyword>
<reference evidence="8 9" key="1">
    <citation type="submission" date="2017-03" db="EMBL/GenBank/DDBJ databases">
        <title>Draft genome sequence of Streptomyces scabrisporus NF3, endophyte isolated from Amphipterygium adstringens.</title>
        <authorList>
            <person name="Vazquez M."/>
            <person name="Ceapa C.D."/>
            <person name="Rodriguez Luna D."/>
            <person name="Sanchez Esquivel S."/>
        </authorList>
    </citation>
    <scope>NUCLEOTIDE SEQUENCE [LARGE SCALE GENOMIC DNA]</scope>
    <source>
        <strain evidence="8 9">NF3</strain>
    </source>
</reference>
<feature type="domain" description="RNA polymerase sigma factor 70 region 4 type 2" evidence="7">
    <location>
        <begin position="104"/>
        <end position="155"/>
    </location>
</feature>
<dbReference type="InterPro" id="IPR039425">
    <property type="entry name" value="RNA_pol_sigma-70-like"/>
</dbReference>
<evidence type="ECO:0000259" key="6">
    <source>
        <dbReference type="Pfam" id="PF04542"/>
    </source>
</evidence>
<evidence type="ECO:0000256" key="1">
    <source>
        <dbReference type="ARBA" id="ARBA00010641"/>
    </source>
</evidence>
<keyword evidence="9" id="KW-1185">Reference proteome</keyword>
<dbReference type="GO" id="GO:0003677">
    <property type="term" value="F:DNA binding"/>
    <property type="evidence" value="ECO:0007669"/>
    <property type="project" value="UniProtKB-KW"/>
</dbReference>
<dbReference type="InterPro" id="IPR013249">
    <property type="entry name" value="RNA_pol_sigma70_r4_t2"/>
</dbReference>
<dbReference type="Proteomes" id="UP000190037">
    <property type="component" value="Unassembled WGS sequence"/>
</dbReference>
<dbReference type="InterPro" id="IPR036388">
    <property type="entry name" value="WH-like_DNA-bd_sf"/>
</dbReference>
<organism evidence="8 9">
    <name type="scientific">Embleya scabrispora</name>
    <dbReference type="NCBI Taxonomy" id="159449"/>
    <lineage>
        <taxon>Bacteria</taxon>
        <taxon>Bacillati</taxon>
        <taxon>Actinomycetota</taxon>
        <taxon>Actinomycetes</taxon>
        <taxon>Kitasatosporales</taxon>
        <taxon>Streptomycetaceae</taxon>
        <taxon>Embleya</taxon>
    </lineage>
</organism>
<evidence type="ECO:0000313" key="8">
    <source>
        <dbReference type="EMBL" id="OPC80989.1"/>
    </source>
</evidence>
<name>A0A1T3NVV4_9ACTN</name>
<keyword evidence="3" id="KW-0731">Sigma factor</keyword>
<dbReference type="GO" id="GO:0016987">
    <property type="term" value="F:sigma factor activity"/>
    <property type="evidence" value="ECO:0007669"/>
    <property type="project" value="UniProtKB-KW"/>
</dbReference>
<protein>
    <submittedName>
        <fullName evidence="8">SigE family RNA polymerase sigma factor</fullName>
    </submittedName>
</protein>
<dbReference type="PANTHER" id="PTHR43133:SF50">
    <property type="entry name" value="ECF RNA POLYMERASE SIGMA FACTOR SIGM"/>
    <property type="match status" value="1"/>
</dbReference>
<dbReference type="GO" id="GO:0006352">
    <property type="term" value="P:DNA-templated transcription initiation"/>
    <property type="evidence" value="ECO:0007669"/>
    <property type="project" value="InterPro"/>
</dbReference>
<evidence type="ECO:0000256" key="4">
    <source>
        <dbReference type="ARBA" id="ARBA00023125"/>
    </source>
</evidence>
<dbReference type="SUPFAM" id="SSF88946">
    <property type="entry name" value="Sigma2 domain of RNA polymerase sigma factors"/>
    <property type="match status" value="1"/>
</dbReference>
<dbReference type="AlphaFoldDB" id="A0A1T3NVV4"/>
<dbReference type="RefSeq" id="WP_078975297.1">
    <property type="nucleotide sequence ID" value="NZ_MWQN01000001.1"/>
</dbReference>
<evidence type="ECO:0000256" key="5">
    <source>
        <dbReference type="ARBA" id="ARBA00023163"/>
    </source>
</evidence>
<dbReference type="STRING" id="159449.B4N89_08545"/>
<dbReference type="CDD" id="cd06171">
    <property type="entry name" value="Sigma70_r4"/>
    <property type="match status" value="1"/>
</dbReference>
<accession>A0A1T3NVV4</accession>
<dbReference type="Pfam" id="PF08281">
    <property type="entry name" value="Sigma70_r4_2"/>
    <property type="match status" value="1"/>
</dbReference>